<name>A0AC61MMN3_9FIRM</name>
<keyword evidence="2" id="KW-1185">Reference proteome</keyword>
<evidence type="ECO:0000313" key="1">
    <source>
        <dbReference type="EMBL" id="QQK06950.1"/>
    </source>
</evidence>
<evidence type="ECO:0000313" key="2">
    <source>
        <dbReference type="Proteomes" id="UP000595814"/>
    </source>
</evidence>
<dbReference type="Proteomes" id="UP000595814">
    <property type="component" value="Chromosome"/>
</dbReference>
<sequence length="586" mass="70218">MSTSLEKNIQSFITDKIKFIIPSYQRGYRWSEREVIDLLNDLKTFTKKKNENDYGQKYCLQPLVVKKEEDNVYIVVDGQQRLTTVYILLICMKEYKPKINIAFEIEYEVRNKVDNYIEELLKGNINDESIDSYFIKEAFANIKKWLEDPNLEEDSSILVDDLYKTVIKNMIFLWYDVENENPIKLFQRINMGKIPLTNSELIKALYLKKDNYEGDYKKFGEKNDFIRINQIQLAYEWDLMEKKLQDDDFWFFFNNQNIENRIEYILKIYALNEKMLPDYNDKGENSYALFYAYNQKIENEKENLSTYIENSWNKIKSIYMFINECYQDSTIYHYLGFIFYFGTDNNNIKIIIDLINLDKNEIVSKLKRKIKEIIKLEKDIDDLNYIDDTKTIKKILLLHNILTLVKDKSFFKFPFNIFKNGENGEGGWDIEHINANVEITPGSNDERIEWLKNLPDIDKEYEIQEYIKKEKIAEIEFDKIYKKIILKYFGAENLEDNNKISNLALLDSYTNRAYKNAVFPKKREVIIENDKNGRFIPICTKNVFLKYYSNLVENKNFEIWTKDDRESYLQDIKNKIETIIGVYDEE</sequence>
<gene>
    <name evidence="1" type="ORF">JFY71_06270</name>
</gene>
<organism evidence="1 2">
    <name type="scientific">Miniphocaeibacter halophilus</name>
    <dbReference type="NCBI Taxonomy" id="2931922"/>
    <lineage>
        <taxon>Bacteria</taxon>
        <taxon>Bacillati</taxon>
        <taxon>Bacillota</taxon>
        <taxon>Tissierellia</taxon>
        <taxon>Tissierellales</taxon>
        <taxon>Peptoniphilaceae</taxon>
        <taxon>Miniphocaeibacter</taxon>
    </lineage>
</organism>
<dbReference type="EMBL" id="CP066744">
    <property type="protein sequence ID" value="QQK06950.1"/>
    <property type="molecule type" value="Genomic_DNA"/>
</dbReference>
<protein>
    <submittedName>
        <fullName evidence="1">DUF262 domain-containing protein</fullName>
    </submittedName>
</protein>
<reference evidence="1 2" key="1">
    <citation type="journal article" date="2022" name="Int. J. Syst. Evol. Microbiol.">
        <title>Miniphocaeibacter halophilus sp. nov., an ammonium-tolerant acetate-producing bacterium isolated from a biogas system.</title>
        <authorList>
            <person name="Schnurer A."/>
            <person name="Singh A."/>
            <person name="Bi S."/>
            <person name="Qiao W."/>
            <person name="Westerholm M."/>
        </authorList>
    </citation>
    <scope>NUCLEOTIDE SEQUENCE [LARGE SCALE GENOMIC DNA]</scope>
    <source>
        <strain evidence="1 2">AMB_01</strain>
    </source>
</reference>
<proteinExistence type="predicted"/>
<accession>A0AC61MMN3</accession>